<dbReference type="eggNOG" id="COG0359">
    <property type="taxonomic scope" value="Bacteria"/>
</dbReference>
<dbReference type="SUPFAM" id="SSF55658">
    <property type="entry name" value="L9 N-domain-like"/>
    <property type="match status" value="1"/>
</dbReference>
<keyword evidence="6 8" id="KW-0687">Ribonucleoprotein</keyword>
<keyword evidence="5 8" id="KW-0689">Ribosomal protein</keyword>
<dbReference type="GO" id="GO:1990904">
    <property type="term" value="C:ribonucleoprotein complex"/>
    <property type="evidence" value="ECO:0007669"/>
    <property type="project" value="UniProtKB-KW"/>
</dbReference>
<feature type="coiled-coil region" evidence="9">
    <location>
        <begin position="53"/>
        <end position="94"/>
    </location>
</feature>
<dbReference type="InterPro" id="IPR020594">
    <property type="entry name" value="Ribosomal_bL9_bac/chp"/>
</dbReference>
<evidence type="ECO:0000256" key="5">
    <source>
        <dbReference type="ARBA" id="ARBA00022980"/>
    </source>
</evidence>
<keyword evidence="12" id="KW-1185">Reference proteome</keyword>
<dbReference type="Gene3D" id="3.40.5.10">
    <property type="entry name" value="Ribosomal protein L9, N-terminal domain"/>
    <property type="match status" value="1"/>
</dbReference>
<dbReference type="GO" id="GO:0003735">
    <property type="term" value="F:structural constituent of ribosome"/>
    <property type="evidence" value="ECO:0007669"/>
    <property type="project" value="InterPro"/>
</dbReference>
<feature type="domain" description="Ribosomal protein L9" evidence="10">
    <location>
        <begin position="22"/>
        <end position="49"/>
    </location>
</feature>
<sequence>MLTGKGKDKMKVIFLQDVKGKGKKGEVKNVADGYAQNYLIKNGYAAEANNTTLSALQAQKKKEEKLAAEELEEAKALKEKIENLTVELKAKSGEGGRLFGSITSKQIAQELQKSQGIKVDKRKIDLPDAIRSLGHTKVEIKLHHEVSATLDVHVTEE</sequence>
<accession>D7UUY7</accession>
<dbReference type="PANTHER" id="PTHR21368">
    <property type="entry name" value="50S RIBOSOMAL PROTEIN L9"/>
    <property type="match status" value="1"/>
</dbReference>
<evidence type="ECO:0000256" key="7">
    <source>
        <dbReference type="ARBA" id="ARBA00035292"/>
    </source>
</evidence>
<name>D7UUY7_LISGR</name>
<proteinExistence type="inferred from homology"/>
<dbReference type="GO" id="GO:0019843">
    <property type="term" value="F:rRNA binding"/>
    <property type="evidence" value="ECO:0007669"/>
    <property type="project" value="UniProtKB-UniRule"/>
</dbReference>
<dbReference type="NCBIfam" id="TIGR00158">
    <property type="entry name" value="L9"/>
    <property type="match status" value="1"/>
</dbReference>
<comment type="function">
    <text evidence="1 8">Binds to the 23S rRNA.</text>
</comment>
<gene>
    <name evidence="8 11" type="primary">rplI</name>
    <name evidence="11" type="ORF">HMPREF0556_10262</name>
</gene>
<protein>
    <recommendedName>
        <fullName evidence="7 8">Large ribosomal subunit protein bL9</fullName>
    </recommendedName>
</protein>
<evidence type="ECO:0000313" key="11">
    <source>
        <dbReference type="EMBL" id="EFI85063.1"/>
    </source>
</evidence>
<evidence type="ECO:0000256" key="3">
    <source>
        <dbReference type="ARBA" id="ARBA00022730"/>
    </source>
</evidence>
<dbReference type="Pfam" id="PF03948">
    <property type="entry name" value="Ribosomal_L9_C"/>
    <property type="match status" value="1"/>
</dbReference>
<dbReference type="AlphaFoldDB" id="D7UUY7"/>
<dbReference type="Gene3D" id="3.10.430.100">
    <property type="entry name" value="Ribosomal protein L9, C-terminal domain"/>
    <property type="match status" value="1"/>
</dbReference>
<dbReference type="InterPro" id="IPR000244">
    <property type="entry name" value="Ribosomal_bL9"/>
</dbReference>
<keyword evidence="3 8" id="KW-0699">rRNA-binding</keyword>
<dbReference type="PROSITE" id="PS00651">
    <property type="entry name" value="RIBOSOMAL_L9"/>
    <property type="match status" value="1"/>
</dbReference>
<comment type="similarity">
    <text evidence="2 8">Belongs to the bacterial ribosomal protein bL9 family.</text>
</comment>
<dbReference type="InterPro" id="IPR009027">
    <property type="entry name" value="Ribosomal_bL9/RNase_H1_N"/>
</dbReference>
<evidence type="ECO:0000256" key="6">
    <source>
        <dbReference type="ARBA" id="ARBA00023274"/>
    </source>
</evidence>
<evidence type="ECO:0000256" key="2">
    <source>
        <dbReference type="ARBA" id="ARBA00010605"/>
    </source>
</evidence>
<organism evidence="11 12">
    <name type="scientific">Listeria grayi DSM 20601</name>
    <dbReference type="NCBI Taxonomy" id="525367"/>
    <lineage>
        <taxon>Bacteria</taxon>
        <taxon>Bacillati</taxon>
        <taxon>Bacillota</taxon>
        <taxon>Bacilli</taxon>
        <taxon>Bacillales</taxon>
        <taxon>Listeriaceae</taxon>
        <taxon>Listeria</taxon>
    </lineage>
</organism>
<reference evidence="11" key="1">
    <citation type="submission" date="2010-06" db="EMBL/GenBank/DDBJ databases">
        <authorList>
            <person name="Muzny D."/>
            <person name="Qin X."/>
            <person name="Buhay C."/>
            <person name="Dugan-Rocha S."/>
            <person name="Ding Y."/>
            <person name="Chen G."/>
            <person name="Hawes A."/>
            <person name="Holder M."/>
            <person name="Jhangiani S."/>
            <person name="Johnson A."/>
            <person name="Khan Z."/>
            <person name="Li Z."/>
            <person name="Liu W."/>
            <person name="Liu X."/>
            <person name="Perez L."/>
            <person name="Shen H."/>
            <person name="Wang Q."/>
            <person name="Watt J."/>
            <person name="Xi L."/>
            <person name="Xin Y."/>
            <person name="Zhou J."/>
            <person name="Deng J."/>
            <person name="Jiang H."/>
            <person name="Liu Y."/>
            <person name="Qu J."/>
            <person name="Song X.-Z."/>
            <person name="Zhang L."/>
            <person name="Villasana D."/>
            <person name="Johnson A."/>
            <person name="Liu J."/>
            <person name="Liyanage D."/>
            <person name="Lorensuhewa L."/>
            <person name="Robinson T."/>
            <person name="Song A."/>
            <person name="Song B.-B."/>
            <person name="Dinh H."/>
            <person name="Thornton R."/>
            <person name="Coyle M."/>
            <person name="Francisco L."/>
            <person name="Jackson L."/>
            <person name="Javaid M."/>
            <person name="Korchina V."/>
            <person name="Kovar C."/>
            <person name="Mata R."/>
            <person name="Mathew T."/>
            <person name="Ngo R."/>
            <person name="Nguyen L."/>
            <person name="Nguyen N."/>
            <person name="Okwuonu G."/>
            <person name="Ongeri F."/>
            <person name="Pham C."/>
            <person name="Simmons D."/>
            <person name="Wilczek-Boney K."/>
            <person name="Hale W."/>
            <person name="Jakkamsetti A."/>
            <person name="Pham P."/>
            <person name="Ruth R."/>
            <person name="San Lucas F."/>
            <person name="Warren J."/>
            <person name="Zhang J."/>
            <person name="Zhao Z."/>
            <person name="Zhou C."/>
            <person name="Zhu D."/>
            <person name="Lee S."/>
            <person name="Bess C."/>
            <person name="Blankenburg K."/>
            <person name="Forbes L."/>
            <person name="Fu Q."/>
            <person name="Gubbala S."/>
            <person name="Hirani K."/>
            <person name="Jayaseelan J.C."/>
            <person name="Lara F."/>
            <person name="Munidasa M."/>
            <person name="Palculict T."/>
            <person name="Patil S."/>
            <person name="Pu L.-L."/>
            <person name="Saada N."/>
            <person name="Tang L."/>
            <person name="Weissenberger G."/>
            <person name="Zhu Y."/>
            <person name="Hemphill L."/>
            <person name="Shang Y."/>
            <person name="Youmans B."/>
            <person name="Ayvaz T."/>
            <person name="Ross M."/>
            <person name="Santibanez J."/>
            <person name="Aqrawi P."/>
            <person name="Gross S."/>
            <person name="Joshi V."/>
            <person name="Fowler G."/>
            <person name="Nazareth L."/>
            <person name="Reid J."/>
            <person name="Worley K."/>
            <person name="Petrosino J."/>
            <person name="Highlander S."/>
            <person name="Gibbs R."/>
        </authorList>
    </citation>
    <scope>NUCLEOTIDE SEQUENCE [LARGE SCALE GENOMIC DNA]</scope>
    <source>
        <strain evidence="11">DSM 20601</strain>
    </source>
</reference>
<evidence type="ECO:0000259" key="10">
    <source>
        <dbReference type="PROSITE" id="PS00651"/>
    </source>
</evidence>
<dbReference type="FunFam" id="3.10.430.100:FF:000002">
    <property type="entry name" value="50S ribosomal protein L9"/>
    <property type="match status" value="1"/>
</dbReference>
<dbReference type="HAMAP" id="MF_00503">
    <property type="entry name" value="Ribosomal_bL9"/>
    <property type="match status" value="1"/>
</dbReference>
<evidence type="ECO:0000256" key="9">
    <source>
        <dbReference type="SAM" id="Coils"/>
    </source>
</evidence>
<evidence type="ECO:0000313" key="12">
    <source>
        <dbReference type="Proteomes" id="UP000010119"/>
    </source>
</evidence>
<dbReference type="GO" id="GO:0006412">
    <property type="term" value="P:translation"/>
    <property type="evidence" value="ECO:0007669"/>
    <property type="project" value="UniProtKB-UniRule"/>
</dbReference>
<dbReference type="InterPro" id="IPR036791">
    <property type="entry name" value="Ribosomal_bL9_C_sf"/>
</dbReference>
<dbReference type="EMBL" id="ACCR02000002">
    <property type="protein sequence ID" value="EFI85063.1"/>
    <property type="molecule type" value="Genomic_DNA"/>
</dbReference>
<dbReference type="InterPro" id="IPR020070">
    <property type="entry name" value="Ribosomal_bL9_N"/>
</dbReference>
<dbReference type="STRING" id="525367.HMPREF0556_10262"/>
<dbReference type="Proteomes" id="UP000010119">
    <property type="component" value="Unassembled WGS sequence"/>
</dbReference>
<dbReference type="FunFam" id="3.40.5.10:FF:000002">
    <property type="entry name" value="50S ribosomal protein L9"/>
    <property type="match status" value="1"/>
</dbReference>
<evidence type="ECO:0000256" key="1">
    <source>
        <dbReference type="ARBA" id="ARBA00003058"/>
    </source>
</evidence>
<dbReference type="HOGENOM" id="CLU_078938_3_2_9"/>
<dbReference type="InterPro" id="IPR036935">
    <property type="entry name" value="Ribosomal_bL9_N_sf"/>
</dbReference>
<dbReference type="InterPro" id="IPR020069">
    <property type="entry name" value="Ribosomal_bL9_C"/>
</dbReference>
<dbReference type="Pfam" id="PF01281">
    <property type="entry name" value="Ribosomal_L9_N"/>
    <property type="match status" value="1"/>
</dbReference>
<keyword evidence="4 8" id="KW-0694">RNA-binding</keyword>
<keyword evidence="9" id="KW-0175">Coiled coil</keyword>
<dbReference type="GO" id="GO:0005840">
    <property type="term" value="C:ribosome"/>
    <property type="evidence" value="ECO:0007669"/>
    <property type="project" value="UniProtKB-KW"/>
</dbReference>
<comment type="caution">
    <text evidence="11">The sequence shown here is derived from an EMBL/GenBank/DDBJ whole genome shotgun (WGS) entry which is preliminary data.</text>
</comment>
<evidence type="ECO:0000256" key="4">
    <source>
        <dbReference type="ARBA" id="ARBA00022884"/>
    </source>
</evidence>
<dbReference type="SUPFAM" id="SSF55653">
    <property type="entry name" value="Ribosomal protein L9 C-domain"/>
    <property type="match status" value="1"/>
</dbReference>
<evidence type="ECO:0000256" key="8">
    <source>
        <dbReference type="HAMAP-Rule" id="MF_00503"/>
    </source>
</evidence>